<evidence type="ECO:0000313" key="2">
    <source>
        <dbReference type="Proteomes" id="UP001589710"/>
    </source>
</evidence>
<proteinExistence type="predicted"/>
<protein>
    <submittedName>
        <fullName evidence="1">Uridine kinase</fullName>
    </submittedName>
</protein>
<gene>
    <name evidence="1" type="ORF">ACFFTL_32920</name>
</gene>
<dbReference type="Proteomes" id="UP001589710">
    <property type="component" value="Unassembled WGS sequence"/>
</dbReference>
<dbReference type="RefSeq" id="WP_345511908.1">
    <property type="nucleotide sequence ID" value="NZ_BAAAXD010000012.1"/>
</dbReference>
<accession>A0ABV5RGE2</accession>
<keyword evidence="1" id="KW-0808">Transferase</keyword>
<keyword evidence="1" id="KW-0418">Kinase</keyword>
<dbReference type="GO" id="GO:0016301">
    <property type="term" value="F:kinase activity"/>
    <property type="evidence" value="ECO:0007669"/>
    <property type="project" value="UniProtKB-KW"/>
</dbReference>
<reference evidence="1 2" key="1">
    <citation type="submission" date="2024-09" db="EMBL/GenBank/DDBJ databases">
        <authorList>
            <person name="Sun Q."/>
            <person name="Mori K."/>
        </authorList>
    </citation>
    <scope>NUCLEOTIDE SEQUENCE [LARGE SCALE GENOMIC DNA]</scope>
    <source>
        <strain evidence="1 2">JCM 3331</strain>
    </source>
</reference>
<sequence>MNDLARLASGLISLPPSCGPVRLIAVDGHAGSGKSTLASRLSVVLKDAPVLHLDDLATHEELFGWTDRLRDQVIGPLSRGETAHYAPYDWTARRLGPPQTLEPAPVVLIEGVGAGRRALRPHLARLWWMELDPLASWQRGRRRDGPALSAFWDGWTVAEEQHFAADPSRPYADALVRQLPVGYEWLEGLRTTAGANHSVTHREPPRATY</sequence>
<dbReference type="InterPro" id="IPR027417">
    <property type="entry name" value="P-loop_NTPase"/>
</dbReference>
<dbReference type="EMBL" id="JBHMCG010000142">
    <property type="protein sequence ID" value="MFB9576943.1"/>
    <property type="molecule type" value="Genomic_DNA"/>
</dbReference>
<dbReference type="SUPFAM" id="SSF52540">
    <property type="entry name" value="P-loop containing nucleoside triphosphate hydrolases"/>
    <property type="match status" value="1"/>
</dbReference>
<keyword evidence="2" id="KW-1185">Reference proteome</keyword>
<name>A0ABV5RGE2_9ACTN</name>
<organism evidence="1 2">
    <name type="scientific">Streptomyces yanii</name>
    <dbReference type="NCBI Taxonomy" id="78510"/>
    <lineage>
        <taxon>Bacteria</taxon>
        <taxon>Bacillati</taxon>
        <taxon>Actinomycetota</taxon>
        <taxon>Actinomycetes</taxon>
        <taxon>Kitasatosporales</taxon>
        <taxon>Streptomycetaceae</taxon>
        <taxon>Streptomyces</taxon>
    </lineage>
</organism>
<comment type="caution">
    <text evidence="1">The sequence shown here is derived from an EMBL/GenBank/DDBJ whole genome shotgun (WGS) entry which is preliminary data.</text>
</comment>
<evidence type="ECO:0000313" key="1">
    <source>
        <dbReference type="EMBL" id="MFB9576943.1"/>
    </source>
</evidence>
<dbReference type="Gene3D" id="3.40.50.300">
    <property type="entry name" value="P-loop containing nucleotide triphosphate hydrolases"/>
    <property type="match status" value="1"/>
</dbReference>